<dbReference type="PANTHER" id="PTHR43477:SF1">
    <property type="entry name" value="DIHYDROANTICAPSIN 7-DEHYDROGENASE"/>
    <property type="match status" value="1"/>
</dbReference>
<dbReference type="GO" id="GO:0016491">
    <property type="term" value="F:oxidoreductase activity"/>
    <property type="evidence" value="ECO:0007669"/>
    <property type="project" value="UniProtKB-KW"/>
</dbReference>
<name>A0A3L8PQT0_9ACTN</name>
<dbReference type="AlphaFoldDB" id="A0A3L8PQT0"/>
<evidence type="ECO:0000313" key="4">
    <source>
        <dbReference type="Proteomes" id="UP000282515"/>
    </source>
</evidence>
<reference evidence="3 4" key="1">
    <citation type="submission" date="2018-10" db="EMBL/GenBank/DDBJ databases">
        <title>Aeromicrobium sp. 9W16Y-2 whole genome shotgun sequence.</title>
        <authorList>
            <person name="Li F."/>
        </authorList>
    </citation>
    <scope>NUCLEOTIDE SEQUENCE [LARGE SCALE GENOMIC DNA]</scope>
    <source>
        <strain evidence="3 4">9W16Y-2</strain>
    </source>
</reference>
<evidence type="ECO:0000256" key="2">
    <source>
        <dbReference type="ARBA" id="ARBA00023002"/>
    </source>
</evidence>
<dbReference type="OrthoDB" id="9803333at2"/>
<organism evidence="3 4">
    <name type="scientific">Aeromicrobium phragmitis</name>
    <dbReference type="NCBI Taxonomy" id="2478914"/>
    <lineage>
        <taxon>Bacteria</taxon>
        <taxon>Bacillati</taxon>
        <taxon>Actinomycetota</taxon>
        <taxon>Actinomycetes</taxon>
        <taxon>Propionibacteriales</taxon>
        <taxon>Nocardioidaceae</taxon>
        <taxon>Aeromicrobium</taxon>
    </lineage>
</organism>
<evidence type="ECO:0000313" key="3">
    <source>
        <dbReference type="EMBL" id="RLV57229.1"/>
    </source>
</evidence>
<gene>
    <name evidence="3" type="ORF">D9V41_00825</name>
</gene>
<dbReference type="RefSeq" id="WP_121792638.1">
    <property type="nucleotide sequence ID" value="NZ_RDBF01000001.1"/>
</dbReference>
<dbReference type="PRINTS" id="PR00081">
    <property type="entry name" value="GDHRDH"/>
</dbReference>
<proteinExistence type="inferred from homology"/>
<comment type="caution">
    <text evidence="3">The sequence shown here is derived from an EMBL/GenBank/DDBJ whole genome shotgun (WGS) entry which is preliminary data.</text>
</comment>
<dbReference type="InterPro" id="IPR036291">
    <property type="entry name" value="NAD(P)-bd_dom_sf"/>
</dbReference>
<accession>A0A3L8PQT0</accession>
<keyword evidence="2" id="KW-0560">Oxidoreductase</keyword>
<dbReference type="Gene3D" id="3.40.50.720">
    <property type="entry name" value="NAD(P)-binding Rossmann-like Domain"/>
    <property type="match status" value="1"/>
</dbReference>
<dbReference type="InterPro" id="IPR051122">
    <property type="entry name" value="SDR_DHRS6-like"/>
</dbReference>
<dbReference type="Pfam" id="PF00106">
    <property type="entry name" value="adh_short"/>
    <property type="match status" value="1"/>
</dbReference>
<dbReference type="Proteomes" id="UP000282515">
    <property type="component" value="Unassembled WGS sequence"/>
</dbReference>
<dbReference type="PANTHER" id="PTHR43477">
    <property type="entry name" value="DIHYDROANTICAPSIN 7-DEHYDROGENASE"/>
    <property type="match status" value="1"/>
</dbReference>
<sequence>MSGALDGQRVLVTGGGSGIGRAAALAYLGAGAQVTVVERSAAHAAELPDHERLEVVVADATEPEVLDAAVVQASGANGLDHLTCCVGVFDQYVSVRSLDADRLTAAAQEVWRLNVLSTLQAVRAAYPALARARGSVTLTLSESAFHPVGGGVLYGSSKWALRGAVAHLAVDLAPEVRVNGVAPGGTSGTRFGGLAALEQRATAATVEGRDERIAAGTLLGEAARAEDHAGAYLYLADRRAARLTTGTVINTDGGRRP</sequence>
<dbReference type="InterPro" id="IPR002347">
    <property type="entry name" value="SDR_fam"/>
</dbReference>
<comment type="similarity">
    <text evidence="1">Belongs to the short-chain dehydrogenases/reductases (SDR) family.</text>
</comment>
<dbReference type="SUPFAM" id="SSF51735">
    <property type="entry name" value="NAD(P)-binding Rossmann-fold domains"/>
    <property type="match status" value="1"/>
</dbReference>
<dbReference type="EMBL" id="RDBF01000001">
    <property type="protein sequence ID" value="RLV57229.1"/>
    <property type="molecule type" value="Genomic_DNA"/>
</dbReference>
<protein>
    <submittedName>
        <fullName evidence="3">SDR family NAD(P)-dependent oxidoreductase</fullName>
    </submittedName>
</protein>
<evidence type="ECO:0000256" key="1">
    <source>
        <dbReference type="ARBA" id="ARBA00006484"/>
    </source>
</evidence>
<keyword evidence="4" id="KW-1185">Reference proteome</keyword>